<evidence type="ECO:0000256" key="1">
    <source>
        <dbReference type="ARBA" id="ARBA00004141"/>
    </source>
</evidence>
<dbReference type="Gene3D" id="1.20.1250.20">
    <property type="entry name" value="MFS general substrate transporter like domains"/>
    <property type="match status" value="1"/>
</dbReference>
<feature type="transmembrane region" description="Helical" evidence="9">
    <location>
        <begin position="118"/>
        <end position="135"/>
    </location>
</feature>
<feature type="transmembrane region" description="Helical" evidence="9">
    <location>
        <begin position="314"/>
        <end position="333"/>
    </location>
</feature>
<sequence length="453" mass="50182">HWSDSEGEGRVIIMVYYFPKLNIEVVRSVYMGLCFMVLFTGFYTLSNLEKLFLVSTHAENPSFTGDGYISLAILYIAFSVFMWIVPSIVSLCGPKLTLIIGSLGYSLFIASFLTENAWLLYVGSVCCGMGASMLWTTQGNYMVLISSTVTLTRNLAIFNIIWQSSMFYGNIFAFLTFEGKDHLDKDTRTTVILALLGVSVAATVFMFFLPTPTSCDGEKIKEDHGGPVVALKRTWKIATTKYMLILFISFVYMGLQICFMSGVYGSSVGFTKQLEHSEQLVPLIGLIVGAGEIVSEIGLICFGKQIAKLRWGQTIVMLVALFIEYIAFVMIFLNLPNNSVFGETNDLGILPTSWWNAVIAAFLVGLSDGIYMSMVPSIVGTIFPNDSVYGCAMFTFVFSFFTAVGFFSSNYVGLYWQLLVLTVTGTLGACSYIYVSLDLHRRAGTDNKEQTKL</sequence>
<feature type="transmembrane region" description="Helical" evidence="9">
    <location>
        <begin position="68"/>
        <end position="89"/>
    </location>
</feature>
<dbReference type="InterPro" id="IPR036259">
    <property type="entry name" value="MFS_trans_sf"/>
</dbReference>
<dbReference type="InterPro" id="IPR010291">
    <property type="entry name" value="Ion_channel_UNC-93"/>
</dbReference>
<feature type="transmembrane region" description="Helical" evidence="9">
    <location>
        <begin position="156"/>
        <end position="177"/>
    </location>
</feature>
<proteinExistence type="inferred from homology"/>
<feature type="non-terminal residue" evidence="10">
    <location>
        <position position="1"/>
    </location>
</feature>
<dbReference type="AlphaFoldDB" id="A0A1B6KXQ5"/>
<protein>
    <recommendedName>
        <fullName evidence="7">UNC93-like protein MFSD11</fullName>
    </recommendedName>
    <alternativeName>
        <fullName evidence="8">Major facilitator superfamily domain-containing protein 11</fullName>
    </alternativeName>
</protein>
<keyword evidence="5 9" id="KW-0472">Membrane</keyword>
<dbReference type="EMBL" id="GEBQ01023782">
    <property type="protein sequence ID" value="JAT16195.1"/>
    <property type="molecule type" value="Transcribed_RNA"/>
</dbReference>
<evidence type="ECO:0000256" key="6">
    <source>
        <dbReference type="ARBA" id="ARBA00023180"/>
    </source>
</evidence>
<keyword evidence="3 9" id="KW-0812">Transmembrane</keyword>
<dbReference type="PANTHER" id="PTHR23294">
    <property type="entry name" value="ET TRANSLATION PRODUCT-RELATED"/>
    <property type="match status" value="1"/>
</dbReference>
<keyword evidence="4 9" id="KW-1133">Transmembrane helix</keyword>
<evidence type="ECO:0000256" key="8">
    <source>
        <dbReference type="ARBA" id="ARBA00041910"/>
    </source>
</evidence>
<feature type="transmembrane region" description="Helical" evidence="9">
    <location>
        <begin position="283"/>
        <end position="302"/>
    </location>
</feature>
<feature type="transmembrane region" description="Helical" evidence="9">
    <location>
        <begin position="189"/>
        <end position="209"/>
    </location>
</feature>
<feature type="transmembrane region" description="Helical" evidence="9">
    <location>
        <begin position="387"/>
        <end position="408"/>
    </location>
</feature>
<reference evidence="10" key="1">
    <citation type="submission" date="2015-11" db="EMBL/GenBank/DDBJ databases">
        <title>De novo transcriptome assembly of four potential Pierce s Disease insect vectors from Arizona vineyards.</title>
        <authorList>
            <person name="Tassone E.E."/>
        </authorList>
    </citation>
    <scope>NUCLEOTIDE SEQUENCE</scope>
</reference>
<feature type="transmembrane region" description="Helical" evidence="9">
    <location>
        <begin position="414"/>
        <end position="435"/>
    </location>
</feature>
<evidence type="ECO:0000256" key="4">
    <source>
        <dbReference type="ARBA" id="ARBA00022989"/>
    </source>
</evidence>
<gene>
    <name evidence="10" type="ORF">g.53503</name>
</gene>
<evidence type="ECO:0000256" key="5">
    <source>
        <dbReference type="ARBA" id="ARBA00023136"/>
    </source>
</evidence>
<feature type="transmembrane region" description="Helical" evidence="9">
    <location>
        <begin position="242"/>
        <end position="263"/>
    </location>
</feature>
<accession>A0A1B6KXQ5</accession>
<dbReference type="PANTHER" id="PTHR23294:SF0">
    <property type="entry name" value="UNC93-LIKE PROTEIN MFSD11"/>
    <property type="match status" value="1"/>
</dbReference>
<keyword evidence="6" id="KW-0325">Glycoprotein</keyword>
<dbReference type="Pfam" id="PF05978">
    <property type="entry name" value="UNC-93"/>
    <property type="match status" value="1"/>
</dbReference>
<comment type="similarity">
    <text evidence="2">Belongs to the unc-93 family.</text>
</comment>
<evidence type="ECO:0000256" key="9">
    <source>
        <dbReference type="SAM" id="Phobius"/>
    </source>
</evidence>
<feature type="transmembrane region" description="Helical" evidence="9">
    <location>
        <begin position="353"/>
        <end position="375"/>
    </location>
</feature>
<feature type="transmembrane region" description="Helical" evidence="9">
    <location>
        <begin position="29"/>
        <end position="48"/>
    </location>
</feature>
<name>A0A1B6KXQ5_9HEMI</name>
<organism evidence="10">
    <name type="scientific">Graphocephala atropunctata</name>
    <dbReference type="NCBI Taxonomy" id="36148"/>
    <lineage>
        <taxon>Eukaryota</taxon>
        <taxon>Metazoa</taxon>
        <taxon>Ecdysozoa</taxon>
        <taxon>Arthropoda</taxon>
        <taxon>Hexapoda</taxon>
        <taxon>Insecta</taxon>
        <taxon>Pterygota</taxon>
        <taxon>Neoptera</taxon>
        <taxon>Paraneoptera</taxon>
        <taxon>Hemiptera</taxon>
        <taxon>Auchenorrhyncha</taxon>
        <taxon>Membracoidea</taxon>
        <taxon>Cicadellidae</taxon>
        <taxon>Cicadellinae</taxon>
        <taxon>Cicadellini</taxon>
        <taxon>Graphocephala</taxon>
    </lineage>
</organism>
<dbReference type="GO" id="GO:0016020">
    <property type="term" value="C:membrane"/>
    <property type="evidence" value="ECO:0007669"/>
    <property type="project" value="UniProtKB-SubCell"/>
</dbReference>
<feature type="transmembrane region" description="Helical" evidence="9">
    <location>
        <begin position="96"/>
        <end position="112"/>
    </location>
</feature>
<comment type="subcellular location">
    <subcellularLocation>
        <location evidence="1">Membrane</location>
        <topology evidence="1">Multi-pass membrane protein</topology>
    </subcellularLocation>
</comment>
<evidence type="ECO:0000256" key="2">
    <source>
        <dbReference type="ARBA" id="ARBA00009172"/>
    </source>
</evidence>
<dbReference type="InterPro" id="IPR051617">
    <property type="entry name" value="UNC-93-like_regulator"/>
</dbReference>
<evidence type="ECO:0000313" key="10">
    <source>
        <dbReference type="EMBL" id="JAT16195.1"/>
    </source>
</evidence>
<dbReference type="SUPFAM" id="SSF103473">
    <property type="entry name" value="MFS general substrate transporter"/>
    <property type="match status" value="1"/>
</dbReference>
<evidence type="ECO:0000256" key="7">
    <source>
        <dbReference type="ARBA" id="ARBA00040302"/>
    </source>
</evidence>
<evidence type="ECO:0000256" key="3">
    <source>
        <dbReference type="ARBA" id="ARBA00022692"/>
    </source>
</evidence>